<dbReference type="EMBL" id="JBHRTF010000004">
    <property type="protein sequence ID" value="MFC3115926.1"/>
    <property type="molecule type" value="Genomic_DNA"/>
</dbReference>
<comment type="similarity">
    <text evidence="4">Belongs to the TonB-dependent receptor family.</text>
</comment>
<dbReference type="InterPro" id="IPR010104">
    <property type="entry name" value="TonB_rcpt_bac"/>
</dbReference>
<dbReference type="Proteomes" id="UP001595555">
    <property type="component" value="Unassembled WGS sequence"/>
</dbReference>
<dbReference type="InterPro" id="IPR012910">
    <property type="entry name" value="Plug_dom"/>
</dbReference>
<dbReference type="SUPFAM" id="SSF56935">
    <property type="entry name" value="Porins"/>
    <property type="match status" value="1"/>
</dbReference>
<feature type="signal peptide" evidence="5">
    <location>
        <begin position="1"/>
        <end position="29"/>
    </location>
</feature>
<dbReference type="Pfam" id="PF07715">
    <property type="entry name" value="Plug"/>
    <property type="match status" value="1"/>
</dbReference>
<dbReference type="InterPro" id="IPR037066">
    <property type="entry name" value="Plug_dom_sf"/>
</dbReference>
<evidence type="ECO:0000256" key="1">
    <source>
        <dbReference type="ARBA" id="ARBA00004442"/>
    </source>
</evidence>
<evidence type="ECO:0000256" key="3">
    <source>
        <dbReference type="ARBA" id="ARBA00023237"/>
    </source>
</evidence>
<evidence type="ECO:0000256" key="5">
    <source>
        <dbReference type="SAM" id="SignalP"/>
    </source>
</evidence>
<dbReference type="PANTHER" id="PTHR40980">
    <property type="entry name" value="PLUG DOMAIN-CONTAINING PROTEIN"/>
    <property type="match status" value="1"/>
</dbReference>
<dbReference type="InterPro" id="IPR036942">
    <property type="entry name" value="Beta-barrel_TonB_sf"/>
</dbReference>
<dbReference type="Gene3D" id="2.40.170.20">
    <property type="entry name" value="TonB-dependent receptor, beta-barrel domain"/>
    <property type="match status" value="1"/>
</dbReference>
<protein>
    <submittedName>
        <fullName evidence="8">TonB-dependent receptor</fullName>
    </submittedName>
</protein>
<feature type="domain" description="TonB-dependent receptor plug" evidence="7">
    <location>
        <begin position="60"/>
        <end position="167"/>
    </location>
</feature>
<feature type="domain" description="TonB-dependent receptor-like beta-barrel" evidence="6">
    <location>
        <begin position="452"/>
        <end position="900"/>
    </location>
</feature>
<keyword evidence="4" id="KW-0798">TonB box</keyword>
<feature type="chain" id="PRO_5046988337" evidence="5">
    <location>
        <begin position="30"/>
        <end position="933"/>
    </location>
</feature>
<keyword evidence="5" id="KW-0732">Signal</keyword>
<comment type="subcellular location">
    <subcellularLocation>
        <location evidence="1 4">Cell outer membrane</location>
    </subcellularLocation>
</comment>
<keyword evidence="9" id="KW-1185">Reference proteome</keyword>
<dbReference type="PANTHER" id="PTHR40980:SF3">
    <property type="entry name" value="TONB-DEPENDENT RECEPTOR-LIKE BETA-BARREL DOMAIN-CONTAINING PROTEIN"/>
    <property type="match status" value="1"/>
</dbReference>
<evidence type="ECO:0000259" key="6">
    <source>
        <dbReference type="Pfam" id="PF00593"/>
    </source>
</evidence>
<dbReference type="RefSeq" id="WP_378118709.1">
    <property type="nucleotide sequence ID" value="NZ_JBHRTF010000004.1"/>
</dbReference>
<evidence type="ECO:0000256" key="2">
    <source>
        <dbReference type="ARBA" id="ARBA00023136"/>
    </source>
</evidence>
<evidence type="ECO:0000313" key="8">
    <source>
        <dbReference type="EMBL" id="MFC3115926.1"/>
    </source>
</evidence>
<evidence type="ECO:0000313" key="9">
    <source>
        <dbReference type="Proteomes" id="UP001595555"/>
    </source>
</evidence>
<name>A0ABV7FGR2_9GAMM</name>
<keyword evidence="3" id="KW-0998">Cell outer membrane</keyword>
<comment type="caution">
    <text evidence="8">The sequence shown here is derived from an EMBL/GenBank/DDBJ whole genome shotgun (WGS) entry which is preliminary data.</text>
</comment>
<dbReference type="Gene3D" id="2.170.130.10">
    <property type="entry name" value="TonB-dependent receptor, plug domain"/>
    <property type="match status" value="1"/>
</dbReference>
<gene>
    <name evidence="8" type="ORF">ACFODX_10185</name>
</gene>
<evidence type="ECO:0000259" key="7">
    <source>
        <dbReference type="Pfam" id="PF07715"/>
    </source>
</evidence>
<proteinExistence type="inferred from homology"/>
<keyword evidence="8" id="KW-0675">Receptor</keyword>
<dbReference type="NCBIfam" id="TIGR01782">
    <property type="entry name" value="TonB-Xanth-Caul"/>
    <property type="match status" value="1"/>
</dbReference>
<dbReference type="InterPro" id="IPR000531">
    <property type="entry name" value="Beta-barrel_TonB"/>
</dbReference>
<accession>A0ABV7FGR2</accession>
<dbReference type="Pfam" id="PF00593">
    <property type="entry name" value="TonB_dep_Rec_b-barrel"/>
    <property type="match status" value="1"/>
</dbReference>
<sequence>MKKQSFNHMLALATTMALVSGSQAVYAQAANTQAATAEKDIEEVVVTGFRQSVLNAIDAKRNSDTVIEAISADDIGGLPDVSIADSLSRLPGVTSVRTGGQASELNIRGMSGDFVFATMNGREQVSTSTGPIAGRKIEFDVYPSELISQAAVYKSPKASLIEGGVAGSIELTTVNPLKNDKAHSINLGVRGSSNSRTSEVEDAIDLGHRFNASYQGKFADDTLGFALGYAKLSAPSVANQYIGLNYNGQRNIDADAGNEYVSEGMEMQQRGGEEQRDSYLATVVWEPSDSFTLKGDVFNTKADSEAFARGFRVKTLHSENTVITNPVIVDNNMIGGTVSGNGNTNFAVFTVNDNDSREAEVLSYGLNAEWRLDKWTINADVSFSESDGDFQNGGTRALLYNDTSVANPVRSPESITYLNKGLKPADFFASENYTNLNRIALTEVGQWPFITHNEINAQKIDVKYEMETPFITSLEAGIRNSSREYTGARGQDGYGSEFGNHPSQFPIALTEDMVKVVEFGGDLKGMPNFFAIDFDDAVAAVEAARGRDWNPVANWDNNWTMIQSGTVTEDVLAAYVMANFATELGATPVTGNFGVRVVESDQSSDGYLQIGAGAGEAITDERGVVSNDYVRNEMGQKYTDYLPSLNLNFQVTEQDTVRFAAAKVMSRPPVSQLKSGAGSWIDGEDRFNAWGNTSPLLDPFYANQYDLSYEHYFADTEGAIVVALFRKDIESFIEQITLRGVDFEALGFNVPEINPNTGNPLKPGGEYQTAYNNTKGGYIQGIELGYTQTFDFLPGLWSGLGVSSSYSYTESDVERINNLGGEEKDIGMPGLSPSNLSATLFYDYEGFSTRLNYRYREAFVANQVAVETQEVFYADESVVDYQASYEFENGVELVFQVNNLTDEPSKTYFGSEAQTGSIQYFGRQYFFGVNYKM</sequence>
<reference evidence="9" key="1">
    <citation type="journal article" date="2019" name="Int. J. Syst. Evol. Microbiol.">
        <title>The Global Catalogue of Microorganisms (GCM) 10K type strain sequencing project: providing services to taxonomists for standard genome sequencing and annotation.</title>
        <authorList>
            <consortium name="The Broad Institute Genomics Platform"/>
            <consortium name="The Broad Institute Genome Sequencing Center for Infectious Disease"/>
            <person name="Wu L."/>
            <person name="Ma J."/>
        </authorList>
    </citation>
    <scope>NUCLEOTIDE SEQUENCE [LARGE SCALE GENOMIC DNA]</scope>
    <source>
        <strain evidence="9">KCTC 52237</strain>
    </source>
</reference>
<evidence type="ECO:0000256" key="4">
    <source>
        <dbReference type="RuleBase" id="RU003357"/>
    </source>
</evidence>
<organism evidence="8 9">
    <name type="scientific">Cellvibrio fontiphilus</name>
    <dbReference type="NCBI Taxonomy" id="1815559"/>
    <lineage>
        <taxon>Bacteria</taxon>
        <taxon>Pseudomonadati</taxon>
        <taxon>Pseudomonadota</taxon>
        <taxon>Gammaproteobacteria</taxon>
        <taxon>Cellvibrionales</taxon>
        <taxon>Cellvibrionaceae</taxon>
        <taxon>Cellvibrio</taxon>
    </lineage>
</organism>
<keyword evidence="2 4" id="KW-0472">Membrane</keyword>